<protein>
    <recommendedName>
        <fullName evidence="10">Peptidase</fullName>
    </recommendedName>
</protein>
<evidence type="ECO:0000256" key="3">
    <source>
        <dbReference type="ARBA" id="ARBA00022723"/>
    </source>
</evidence>
<dbReference type="EMBL" id="VORX01000010">
    <property type="protein sequence ID" value="TXE05686.1"/>
    <property type="molecule type" value="Genomic_DNA"/>
</dbReference>
<accession>A0A5C7AAH8</accession>
<dbReference type="GO" id="GO:0007155">
    <property type="term" value="P:cell adhesion"/>
    <property type="evidence" value="ECO:0007669"/>
    <property type="project" value="InterPro"/>
</dbReference>
<proteinExistence type="predicted"/>
<evidence type="ECO:0000313" key="8">
    <source>
        <dbReference type="EMBL" id="TXE05686.1"/>
    </source>
</evidence>
<dbReference type="GO" id="GO:0004222">
    <property type="term" value="F:metalloendopeptidase activity"/>
    <property type="evidence" value="ECO:0007669"/>
    <property type="project" value="InterPro"/>
</dbReference>
<dbReference type="GO" id="GO:0046872">
    <property type="term" value="F:metal ion binding"/>
    <property type="evidence" value="ECO:0007669"/>
    <property type="project" value="UniProtKB-KW"/>
</dbReference>
<evidence type="ECO:0000313" key="9">
    <source>
        <dbReference type="Proteomes" id="UP000321734"/>
    </source>
</evidence>
<keyword evidence="4" id="KW-0378">Hydrolase</keyword>
<keyword evidence="6" id="KW-0482">Metalloprotease</keyword>
<evidence type="ECO:0000256" key="2">
    <source>
        <dbReference type="ARBA" id="ARBA00022670"/>
    </source>
</evidence>
<sequence length="338" mass="36588">MFMKHALRKNYRGLVALGLMSSVFLFPSCSNSTMDSELDLTESQVLTLIPDPSELLVVNGFGPNYKGEANGSPEDRGRFDITLRYLTPTTERQREVFAQAVARWERIIIADVPSFTGTLPSAFGGVPPIEGTIDDIIIEVALVNIDGRGGILGSAGPRYVRNSDNLTLSGVMQFDVADLAFLDEIDLFEEVIVHEMGHVLGVGTLWNFRRSLRAGPASNPYFTGDKANVFWNAEGGKFELPIENSGGPGTAGGHWRESILRNELMTGYLNLGENPLSRITAGSMRDLGYGSSSVGESYELPRGTKGVEVNESGTPGNQGLNIAEMEVILMPIGIAIDN</sequence>
<dbReference type="GO" id="GO:0006508">
    <property type="term" value="P:proteolysis"/>
    <property type="evidence" value="ECO:0007669"/>
    <property type="project" value="UniProtKB-KW"/>
</dbReference>
<reference evidence="8 9" key="1">
    <citation type="submission" date="2019-08" db="EMBL/GenBank/DDBJ databases">
        <title>Genome sequence of Gelidibacter salicanalis IC162T.</title>
        <authorList>
            <person name="Bowman J.P."/>
        </authorList>
    </citation>
    <scope>NUCLEOTIDE SEQUENCE [LARGE SCALE GENOMIC DNA]</scope>
    <source>
        <strain evidence="8 9">IC162</strain>
    </source>
</reference>
<evidence type="ECO:0008006" key="10">
    <source>
        <dbReference type="Google" id="ProtNLM"/>
    </source>
</evidence>
<comment type="caution">
    <text evidence="8">The sequence shown here is derived from an EMBL/GenBank/DDBJ whole genome shotgun (WGS) entry which is preliminary data.</text>
</comment>
<dbReference type="InterPro" id="IPR024079">
    <property type="entry name" value="MetalloPept_cat_dom_sf"/>
</dbReference>
<evidence type="ECO:0000256" key="5">
    <source>
        <dbReference type="ARBA" id="ARBA00022833"/>
    </source>
</evidence>
<evidence type="ECO:0000256" key="1">
    <source>
        <dbReference type="ARBA" id="ARBA00001947"/>
    </source>
</evidence>
<keyword evidence="3" id="KW-0479">Metal-binding</keyword>
<dbReference type="GO" id="GO:0016020">
    <property type="term" value="C:membrane"/>
    <property type="evidence" value="ECO:0007669"/>
    <property type="project" value="InterPro"/>
</dbReference>
<name>A0A5C7AAH8_9FLAO</name>
<dbReference type="SUPFAM" id="SSF55486">
    <property type="entry name" value="Metalloproteases ('zincins'), catalytic domain"/>
    <property type="match status" value="1"/>
</dbReference>
<comment type="cofactor">
    <cofactor evidence="1">
        <name>Zn(2+)</name>
        <dbReference type="ChEBI" id="CHEBI:29105"/>
    </cofactor>
</comment>
<dbReference type="AlphaFoldDB" id="A0A5C7AAH8"/>
<dbReference type="Gene3D" id="3.90.132.10">
    <property type="entry name" value="Leishmanolysin , domain 2"/>
    <property type="match status" value="1"/>
</dbReference>
<dbReference type="OrthoDB" id="61573at2"/>
<feature type="signal peptide" evidence="7">
    <location>
        <begin position="1"/>
        <end position="25"/>
    </location>
</feature>
<evidence type="ECO:0000256" key="7">
    <source>
        <dbReference type="SAM" id="SignalP"/>
    </source>
</evidence>
<keyword evidence="5" id="KW-0862">Zinc</keyword>
<dbReference type="Proteomes" id="UP000321734">
    <property type="component" value="Unassembled WGS sequence"/>
</dbReference>
<dbReference type="Pfam" id="PF01457">
    <property type="entry name" value="Peptidase_M8"/>
    <property type="match status" value="1"/>
</dbReference>
<keyword evidence="7" id="KW-0732">Signal</keyword>
<dbReference type="InterPro" id="IPR001577">
    <property type="entry name" value="Peptidase_M8"/>
</dbReference>
<keyword evidence="9" id="KW-1185">Reference proteome</keyword>
<evidence type="ECO:0000256" key="4">
    <source>
        <dbReference type="ARBA" id="ARBA00022801"/>
    </source>
</evidence>
<evidence type="ECO:0000256" key="6">
    <source>
        <dbReference type="ARBA" id="ARBA00023049"/>
    </source>
</evidence>
<dbReference type="Gene3D" id="3.40.390.10">
    <property type="entry name" value="Collagenase (Catalytic Domain)"/>
    <property type="match status" value="1"/>
</dbReference>
<gene>
    <name evidence="8" type="ORF">ES711_15415</name>
</gene>
<keyword evidence="2" id="KW-0645">Protease</keyword>
<feature type="chain" id="PRO_5022697092" description="Peptidase" evidence="7">
    <location>
        <begin position="26"/>
        <end position="338"/>
    </location>
</feature>
<organism evidence="8 9">
    <name type="scientific">Gelidibacter salicanalis</name>
    <dbReference type="NCBI Taxonomy" id="291193"/>
    <lineage>
        <taxon>Bacteria</taxon>
        <taxon>Pseudomonadati</taxon>
        <taxon>Bacteroidota</taxon>
        <taxon>Flavobacteriia</taxon>
        <taxon>Flavobacteriales</taxon>
        <taxon>Flavobacteriaceae</taxon>
        <taxon>Gelidibacter</taxon>
    </lineage>
</organism>